<proteinExistence type="predicted"/>
<evidence type="ECO:0000256" key="2">
    <source>
        <dbReference type="ARBA" id="ARBA00022670"/>
    </source>
</evidence>
<protein>
    <recommendedName>
        <fullName evidence="5">Prohead serine protease domain-containing protein</fullName>
    </recommendedName>
</protein>
<gene>
    <name evidence="6" type="ORF">C8E97_6733</name>
</gene>
<accession>A0A495VJ97</accession>
<comment type="caution">
    <text evidence="6">The sequence shown here is derived from an EMBL/GenBank/DDBJ whole genome shotgun (WGS) entry which is preliminary data.</text>
</comment>
<keyword evidence="3" id="KW-0378">Hydrolase</keyword>
<evidence type="ECO:0000313" key="7">
    <source>
        <dbReference type="Proteomes" id="UP000282084"/>
    </source>
</evidence>
<organism evidence="6 7">
    <name type="scientific">Saccharothrix australiensis</name>
    <dbReference type="NCBI Taxonomy" id="2072"/>
    <lineage>
        <taxon>Bacteria</taxon>
        <taxon>Bacillati</taxon>
        <taxon>Actinomycetota</taxon>
        <taxon>Actinomycetes</taxon>
        <taxon>Pseudonocardiales</taxon>
        <taxon>Pseudonocardiaceae</taxon>
        <taxon>Saccharothrix</taxon>
    </lineage>
</organism>
<keyword evidence="7" id="KW-1185">Reference proteome</keyword>
<evidence type="ECO:0000313" key="6">
    <source>
        <dbReference type="EMBL" id="RKT49354.1"/>
    </source>
</evidence>
<dbReference type="GO" id="GO:0008233">
    <property type="term" value="F:peptidase activity"/>
    <property type="evidence" value="ECO:0007669"/>
    <property type="project" value="UniProtKB-KW"/>
</dbReference>
<evidence type="ECO:0000256" key="1">
    <source>
        <dbReference type="ARBA" id="ARBA00022612"/>
    </source>
</evidence>
<evidence type="ECO:0000256" key="4">
    <source>
        <dbReference type="SAM" id="MobiDB-lite"/>
    </source>
</evidence>
<dbReference type="Proteomes" id="UP000282084">
    <property type="component" value="Unassembled WGS sequence"/>
</dbReference>
<name>A0A495VJ97_9PSEU</name>
<evidence type="ECO:0000259" key="5">
    <source>
        <dbReference type="Pfam" id="PF04586"/>
    </source>
</evidence>
<reference evidence="6 7" key="1">
    <citation type="submission" date="2018-10" db="EMBL/GenBank/DDBJ databases">
        <title>Sequencing the genomes of 1000 actinobacteria strains.</title>
        <authorList>
            <person name="Klenk H.-P."/>
        </authorList>
    </citation>
    <scope>NUCLEOTIDE SEQUENCE [LARGE SCALE GENOMIC DNA]</scope>
    <source>
        <strain evidence="6 7">DSM 43800</strain>
    </source>
</reference>
<keyword evidence="1" id="KW-1188">Viral release from host cell</keyword>
<sequence>MSTIQLTLPDLDVVRTTLVACSLRAAGDDGDGQEQDDLGLLDVRFSPFNSWYRISSWWEGDFLERTVPGAFKRTIAAHHAASRVDAHNIKTLFNHGMDGFIGDKLLGEITELVEEPDSPRSTVRLWDTSYNRDLLPGLRARAYGSSFMFRVIKEEWDEEPGKSAHNPDGIPERTIKEVRLFEAGPVTWPASPTASAGMRCVSATDAYYDHLARRDPARVTAMRSRLTALRSDGPASRTPSSTGPADSPPTDPAARHSGGPTHAVRRAALYPFLKGGSST</sequence>
<evidence type="ECO:0000256" key="3">
    <source>
        <dbReference type="ARBA" id="ARBA00022801"/>
    </source>
</evidence>
<dbReference type="GO" id="GO:0006508">
    <property type="term" value="P:proteolysis"/>
    <property type="evidence" value="ECO:0007669"/>
    <property type="project" value="UniProtKB-KW"/>
</dbReference>
<dbReference type="InterPro" id="IPR054613">
    <property type="entry name" value="Peptidase_S78_dom"/>
</dbReference>
<dbReference type="OrthoDB" id="9804926at2"/>
<dbReference type="RefSeq" id="WP_121012944.1">
    <property type="nucleotide sequence ID" value="NZ_RBXO01000002.1"/>
</dbReference>
<dbReference type="AlphaFoldDB" id="A0A495VJ97"/>
<feature type="region of interest" description="Disordered" evidence="4">
    <location>
        <begin position="228"/>
        <end position="263"/>
    </location>
</feature>
<dbReference type="EMBL" id="RBXO01000002">
    <property type="protein sequence ID" value="RKT49354.1"/>
    <property type="molecule type" value="Genomic_DNA"/>
</dbReference>
<feature type="domain" description="Prohead serine protease" evidence="5">
    <location>
        <begin position="51"/>
        <end position="200"/>
    </location>
</feature>
<keyword evidence="2" id="KW-0645">Protease</keyword>
<dbReference type="Pfam" id="PF04586">
    <property type="entry name" value="Peptidase_S78"/>
    <property type="match status" value="1"/>
</dbReference>